<protein>
    <recommendedName>
        <fullName evidence="4">SpoVT-AbrB domain-containing protein</fullName>
    </recommendedName>
</protein>
<dbReference type="HOGENOM" id="CLU_158484_10_0_5"/>
<dbReference type="AlphaFoldDB" id="F4QIY1"/>
<evidence type="ECO:0000313" key="3">
    <source>
        <dbReference type="Proteomes" id="UP000006512"/>
    </source>
</evidence>
<evidence type="ECO:0000256" key="1">
    <source>
        <dbReference type="SAM" id="MobiDB-lite"/>
    </source>
</evidence>
<name>F4QIY1_9CAUL</name>
<feature type="region of interest" description="Disordered" evidence="1">
    <location>
        <begin position="1"/>
        <end position="22"/>
    </location>
</feature>
<keyword evidence="3" id="KW-1185">Reference proteome</keyword>
<proteinExistence type="predicted"/>
<dbReference type="EMBL" id="GL883077">
    <property type="protein sequence ID" value="EGF93044.1"/>
    <property type="molecule type" value="Genomic_DNA"/>
</dbReference>
<dbReference type="STRING" id="715226.ABI_14830"/>
<evidence type="ECO:0008006" key="4">
    <source>
        <dbReference type="Google" id="ProtNLM"/>
    </source>
</evidence>
<dbReference type="Proteomes" id="UP000006512">
    <property type="component" value="Unassembled WGS sequence"/>
</dbReference>
<dbReference type="InterPro" id="IPR037914">
    <property type="entry name" value="SpoVT-AbrB_sf"/>
</dbReference>
<evidence type="ECO:0000313" key="2">
    <source>
        <dbReference type="EMBL" id="EGF93044.1"/>
    </source>
</evidence>
<dbReference type="SUPFAM" id="SSF89447">
    <property type="entry name" value="AbrB/MazE/MraZ-like"/>
    <property type="match status" value="1"/>
</dbReference>
<sequence>MSKAYSFGPGFDETPFTPSSHFPVQIGPDGRILIPVEIRRAMMIGEDRRLTGELVDGELRLISPAMALKKLQDMIQAVDTGTGSIVDELIADRRAEAARE</sequence>
<reference evidence="3" key="1">
    <citation type="submission" date="2011-03" db="EMBL/GenBank/DDBJ databases">
        <title>Draft genome sequence of Brevundimonas diminuta.</title>
        <authorList>
            <person name="Brown P.J.B."/>
            <person name="Buechlein A."/>
            <person name="Hemmerich C."/>
            <person name="Brun Y.V."/>
        </authorList>
    </citation>
    <scope>NUCLEOTIDE SEQUENCE [LARGE SCALE GENOMIC DNA]</scope>
    <source>
        <strain evidence="3">C19</strain>
    </source>
</reference>
<accession>F4QIY1</accession>
<gene>
    <name evidence="2" type="ORF">ABI_14830</name>
</gene>
<organism evidence="2 3">
    <name type="scientific">Asticcacaulis biprosthecium C19</name>
    <dbReference type="NCBI Taxonomy" id="715226"/>
    <lineage>
        <taxon>Bacteria</taxon>
        <taxon>Pseudomonadati</taxon>
        <taxon>Pseudomonadota</taxon>
        <taxon>Alphaproteobacteria</taxon>
        <taxon>Caulobacterales</taxon>
        <taxon>Caulobacteraceae</taxon>
        <taxon>Asticcacaulis</taxon>
    </lineage>
</organism>